<organism evidence="1 2">
    <name type="scientific">Candidatus Magasanikbacteria bacterium RIFOXYA2_FULL_44_8</name>
    <dbReference type="NCBI Taxonomy" id="1798696"/>
    <lineage>
        <taxon>Bacteria</taxon>
        <taxon>Candidatus Magasanikiibacteriota</taxon>
    </lineage>
</organism>
<accession>A0A1F6NKR4</accession>
<comment type="caution">
    <text evidence="1">The sequence shown here is derived from an EMBL/GenBank/DDBJ whole genome shotgun (WGS) entry which is preliminary data.</text>
</comment>
<sequence>MLCGQSQKDEINVWKHGWEFNYLIGQLNFVTEKFDQRISAYIENEFYFNQLEKQKNNRVEFVNKKIDIVLIRELLESGPVIVYLDCYYLQKILHAPHFVLAVKCDENTVTIIDPRDGLQKTMPVNILEDSITSLRSHLLYSPVLVSKI</sequence>
<gene>
    <name evidence="1" type="ORF">A2261_00270</name>
</gene>
<protein>
    <recommendedName>
        <fullName evidence="3">Peptidase C39 domain-containing protein</fullName>
    </recommendedName>
</protein>
<evidence type="ECO:0000313" key="2">
    <source>
        <dbReference type="Proteomes" id="UP000177803"/>
    </source>
</evidence>
<reference evidence="1 2" key="1">
    <citation type="journal article" date="2016" name="Nat. Commun.">
        <title>Thousands of microbial genomes shed light on interconnected biogeochemical processes in an aquifer system.</title>
        <authorList>
            <person name="Anantharaman K."/>
            <person name="Brown C.T."/>
            <person name="Hug L.A."/>
            <person name="Sharon I."/>
            <person name="Castelle C.J."/>
            <person name="Probst A.J."/>
            <person name="Thomas B.C."/>
            <person name="Singh A."/>
            <person name="Wilkins M.J."/>
            <person name="Karaoz U."/>
            <person name="Brodie E.L."/>
            <person name="Williams K.H."/>
            <person name="Hubbard S.S."/>
            <person name="Banfield J.F."/>
        </authorList>
    </citation>
    <scope>NUCLEOTIDE SEQUENCE [LARGE SCALE GENOMIC DNA]</scope>
</reference>
<evidence type="ECO:0000313" key="1">
    <source>
        <dbReference type="EMBL" id="OGH84459.1"/>
    </source>
</evidence>
<dbReference type="Proteomes" id="UP000177803">
    <property type="component" value="Unassembled WGS sequence"/>
</dbReference>
<dbReference type="AlphaFoldDB" id="A0A1F6NKR4"/>
<name>A0A1F6NKR4_9BACT</name>
<dbReference type="EMBL" id="MFQR01000019">
    <property type="protein sequence ID" value="OGH84459.1"/>
    <property type="molecule type" value="Genomic_DNA"/>
</dbReference>
<proteinExistence type="predicted"/>
<evidence type="ECO:0008006" key="3">
    <source>
        <dbReference type="Google" id="ProtNLM"/>
    </source>
</evidence>